<reference evidence="1 2" key="1">
    <citation type="submission" date="2024-08" db="EMBL/GenBank/DDBJ databases">
        <title>Gnathostoma spinigerum genome.</title>
        <authorList>
            <person name="Gonzalez-Bertolin B."/>
            <person name="Monzon S."/>
            <person name="Zaballos A."/>
            <person name="Jimenez P."/>
            <person name="Dekumyoy P."/>
            <person name="Varona S."/>
            <person name="Cuesta I."/>
            <person name="Sumanam S."/>
            <person name="Adisakwattana P."/>
            <person name="Gasser R.B."/>
            <person name="Hernandez-Gonzalez A."/>
            <person name="Young N.D."/>
            <person name="Perteguer M.J."/>
        </authorList>
    </citation>
    <scope>NUCLEOTIDE SEQUENCE [LARGE SCALE GENOMIC DNA]</scope>
    <source>
        <strain evidence="1">AL3</strain>
        <tissue evidence="1">Liver</tissue>
    </source>
</reference>
<gene>
    <name evidence="1" type="ORF">AB6A40_002537</name>
</gene>
<accession>A0ABD6E703</accession>
<evidence type="ECO:0000313" key="2">
    <source>
        <dbReference type="Proteomes" id="UP001608902"/>
    </source>
</evidence>
<sequence length="191" mass="22249">MHSKFHKGPNWQEIFCGEVWKHYAFWFIVLFLGMLTVKDVAELCIQYVEDPSQSDFTVVFNESMTMPNITFCMGRTQAMSHFVINTTEVESGDWDTIIDDRLTNLSDHSSFLEQPWDYRMIMEAYECISSLYSLERETTLAGLVHSIERLRTSPQLAGKRDLIKKWLEAITVRSITFGEFVQKTGVELLKR</sequence>
<proteinExistence type="predicted"/>
<comment type="caution">
    <text evidence="1">The sequence shown here is derived from an EMBL/GenBank/DDBJ whole genome shotgun (WGS) entry which is preliminary data.</text>
</comment>
<dbReference type="AlphaFoldDB" id="A0ABD6E703"/>
<evidence type="ECO:0000313" key="1">
    <source>
        <dbReference type="EMBL" id="MFH4975828.1"/>
    </source>
</evidence>
<dbReference type="EMBL" id="JBGFUD010001147">
    <property type="protein sequence ID" value="MFH4975828.1"/>
    <property type="molecule type" value="Genomic_DNA"/>
</dbReference>
<organism evidence="1 2">
    <name type="scientific">Gnathostoma spinigerum</name>
    <dbReference type="NCBI Taxonomy" id="75299"/>
    <lineage>
        <taxon>Eukaryota</taxon>
        <taxon>Metazoa</taxon>
        <taxon>Ecdysozoa</taxon>
        <taxon>Nematoda</taxon>
        <taxon>Chromadorea</taxon>
        <taxon>Rhabditida</taxon>
        <taxon>Spirurina</taxon>
        <taxon>Gnathostomatomorpha</taxon>
        <taxon>Gnathostomatoidea</taxon>
        <taxon>Gnathostomatidae</taxon>
        <taxon>Gnathostoma</taxon>
    </lineage>
</organism>
<protein>
    <submittedName>
        <fullName evidence="1">Uncharacterized protein</fullName>
    </submittedName>
</protein>
<name>A0ABD6E703_9BILA</name>
<dbReference type="Proteomes" id="UP001608902">
    <property type="component" value="Unassembled WGS sequence"/>
</dbReference>
<keyword evidence="2" id="KW-1185">Reference proteome</keyword>